<feature type="region of interest" description="Disordered" evidence="1">
    <location>
        <begin position="54"/>
        <end position="221"/>
    </location>
</feature>
<protein>
    <recommendedName>
        <fullName evidence="7">DUF3035 domain-containing protein</fullName>
    </recommendedName>
</protein>
<dbReference type="EMBL" id="JAUSWL010000005">
    <property type="protein sequence ID" value="MDQ0544468.1"/>
    <property type="molecule type" value="Genomic_DNA"/>
</dbReference>
<evidence type="ECO:0000313" key="3">
    <source>
        <dbReference type="EMBL" id="MDQ0544468.1"/>
    </source>
</evidence>
<feature type="compositionally biased region" description="Basic and acidic residues" evidence="1">
    <location>
        <begin position="85"/>
        <end position="101"/>
    </location>
</feature>
<feature type="chain" id="PRO_5042608029" description="DUF3035 domain-containing protein" evidence="2">
    <location>
        <begin position="29"/>
        <end position="221"/>
    </location>
</feature>
<evidence type="ECO:0008006" key="7">
    <source>
        <dbReference type="Google" id="ProtNLM"/>
    </source>
</evidence>
<dbReference type="Proteomes" id="UP001223420">
    <property type="component" value="Unassembled WGS sequence"/>
</dbReference>
<dbReference type="EMBL" id="JBELQD010000020">
    <property type="protein sequence ID" value="MER2290137.1"/>
    <property type="molecule type" value="Genomic_DNA"/>
</dbReference>
<comment type="caution">
    <text evidence="3">The sequence shown here is derived from an EMBL/GenBank/DDBJ whole genome shotgun (WGS) entry which is preliminary data.</text>
</comment>
<evidence type="ECO:0000256" key="1">
    <source>
        <dbReference type="SAM" id="MobiDB-lite"/>
    </source>
</evidence>
<proteinExistence type="predicted"/>
<keyword evidence="2" id="KW-0732">Signal</keyword>
<dbReference type="Proteomes" id="UP001432995">
    <property type="component" value="Unassembled WGS sequence"/>
</dbReference>
<reference evidence="4" key="2">
    <citation type="submission" date="2024-06" db="EMBL/GenBank/DDBJ databases">
        <authorList>
            <person name="Campbell A.G."/>
        </authorList>
    </citation>
    <scope>NUCLEOTIDE SEQUENCE</scope>
    <source>
        <strain evidence="4">EM17</strain>
    </source>
</reference>
<dbReference type="GeneID" id="90833328"/>
<sequence length="221" mass="24506">MTGHRRLRLILPAVAVALSPLLACGAQAQERGEFMRDALSGIGLLEKRQDPIDYHERPPLVMPPKLDGKALPQPRARSTSTAWPKDPEIVERERAAAERRRPVGNQARGRYDDNNATLSVDEIRGGRRAGANVTTEAERKPGDTNRDDSLLSPFDLLKGKSANAEPSDVEPARDVLTDPPTGYRQSPKKLAQPPSRDPINNASREREEADPRAYQRQRAQQ</sequence>
<reference evidence="3" key="1">
    <citation type="submission" date="2023-07" db="EMBL/GenBank/DDBJ databases">
        <title>Genomic Encyclopedia of Type Strains, Phase IV (KMG-IV): sequencing the most valuable type-strain genomes for metagenomic binning, comparative biology and taxonomic classification.</title>
        <authorList>
            <person name="Goeker M."/>
        </authorList>
    </citation>
    <scope>NUCLEOTIDE SEQUENCE</scope>
    <source>
        <strain evidence="3">DSM 19569</strain>
    </source>
</reference>
<feature type="compositionally biased region" description="Basic and acidic residues" evidence="1">
    <location>
        <begin position="203"/>
        <end position="213"/>
    </location>
</feature>
<keyword evidence="6" id="KW-1185">Reference proteome</keyword>
<accession>A0AAJ1WYN2</accession>
<organism evidence="3 5">
    <name type="scientific">Methylobacterium brachiatum</name>
    <dbReference type="NCBI Taxonomy" id="269660"/>
    <lineage>
        <taxon>Bacteria</taxon>
        <taxon>Pseudomonadati</taxon>
        <taxon>Pseudomonadota</taxon>
        <taxon>Alphaproteobacteria</taxon>
        <taxon>Hyphomicrobiales</taxon>
        <taxon>Methylobacteriaceae</taxon>
        <taxon>Methylobacterium</taxon>
    </lineage>
</organism>
<feature type="signal peptide" evidence="2">
    <location>
        <begin position="1"/>
        <end position="28"/>
    </location>
</feature>
<dbReference type="AlphaFoldDB" id="A0AAJ1WYN2"/>
<evidence type="ECO:0000313" key="5">
    <source>
        <dbReference type="Proteomes" id="UP001223420"/>
    </source>
</evidence>
<gene>
    <name evidence="4" type="ORF">ABS770_17875</name>
    <name evidence="3" type="ORF">QO001_003402</name>
</gene>
<dbReference type="RefSeq" id="WP_050735743.1">
    <property type="nucleotide sequence ID" value="NZ_FOQW01000011.1"/>
</dbReference>
<evidence type="ECO:0000313" key="4">
    <source>
        <dbReference type="EMBL" id="MER2290137.1"/>
    </source>
</evidence>
<name>A0AAJ1WYN2_9HYPH</name>
<evidence type="ECO:0000256" key="2">
    <source>
        <dbReference type="SAM" id="SignalP"/>
    </source>
</evidence>
<evidence type="ECO:0000313" key="6">
    <source>
        <dbReference type="Proteomes" id="UP001432995"/>
    </source>
</evidence>
<feature type="compositionally biased region" description="Basic and acidic residues" evidence="1">
    <location>
        <begin position="136"/>
        <end position="149"/>
    </location>
</feature>